<evidence type="ECO:0000313" key="1">
    <source>
        <dbReference type="EMBL" id="VDN36214.1"/>
    </source>
</evidence>
<dbReference type="EMBL" id="UYRV01128679">
    <property type="protein sequence ID" value="VDN36214.1"/>
    <property type="molecule type" value="Genomic_DNA"/>
</dbReference>
<reference evidence="1 2" key="1">
    <citation type="submission" date="2018-11" db="EMBL/GenBank/DDBJ databases">
        <authorList>
            <consortium name="Pathogen Informatics"/>
        </authorList>
    </citation>
    <scope>NUCLEOTIDE SEQUENCE [LARGE SCALE GENOMIC DNA]</scope>
</reference>
<dbReference type="AlphaFoldDB" id="A0A3P7N1S9"/>
<protein>
    <submittedName>
        <fullName evidence="1">Uncharacterized protein</fullName>
    </submittedName>
</protein>
<organism evidence="1 2">
    <name type="scientific">Cylicostephanus goldi</name>
    <name type="common">Nematode worm</name>
    <dbReference type="NCBI Taxonomy" id="71465"/>
    <lineage>
        <taxon>Eukaryota</taxon>
        <taxon>Metazoa</taxon>
        <taxon>Ecdysozoa</taxon>
        <taxon>Nematoda</taxon>
        <taxon>Chromadorea</taxon>
        <taxon>Rhabditida</taxon>
        <taxon>Rhabditina</taxon>
        <taxon>Rhabditomorpha</taxon>
        <taxon>Strongyloidea</taxon>
        <taxon>Strongylidae</taxon>
        <taxon>Cylicostephanus</taxon>
    </lineage>
</organism>
<accession>A0A3P7N1S9</accession>
<name>A0A3P7N1S9_CYLGO</name>
<gene>
    <name evidence="1" type="ORF">CGOC_LOCUS13148</name>
</gene>
<dbReference type="Proteomes" id="UP000271889">
    <property type="component" value="Unassembled WGS sequence"/>
</dbReference>
<evidence type="ECO:0000313" key="2">
    <source>
        <dbReference type="Proteomes" id="UP000271889"/>
    </source>
</evidence>
<sequence length="77" mass="9249">MCVSSWQYKKLSKAQQPMERDIYNFSLRSVMNTDDKEQEMLSVPTRDRNFKRERTAGVLYNWDHRINEGDGKRGNYE</sequence>
<keyword evidence="2" id="KW-1185">Reference proteome</keyword>
<proteinExistence type="predicted"/>